<dbReference type="OrthoDB" id="117385at2157"/>
<gene>
    <name evidence="2" type="ordered locus">Metho_0735</name>
</gene>
<dbReference type="InterPro" id="IPR005077">
    <property type="entry name" value="Peptidase_C11"/>
</dbReference>
<dbReference type="EMBL" id="CP003362">
    <property type="protein sequence ID" value="AGB48985.1"/>
    <property type="molecule type" value="Genomic_DNA"/>
</dbReference>
<dbReference type="AlphaFoldDB" id="L0KWB5"/>
<sequence length="815" mass="88351">MSNDSNQGKKPVIRAQRRRPAQSDNENRERAESPRREKREQQSGFKSSTSGTGNTGSGGSGGPAGLPFKFSKRTLLIIAVLIVLSIFLKGGSDIDQGNNLESVPTDAPQGVLPAVTESSSKPFIAPPRQAGAEEQTWLVMLYMDADDKVLEHDIYVDLNEAEKIGSSDRVQIVAQVDRFSAGYSGDGDWSTTKRFYVQQDDDLTRVGSTLVKDMGEVDMSDRDTLIDFVTWAVQNYPADKHVLILSDHGMGWPGGWSDPVPATPTDSSTPLSSALGNMMYLNNIDDALQTIRERTGLEKIEVIGMDACLMGQAEVLAALAPHANYAVVSEETEPALGWAYASFLQSLEKDPGMTGAELGNMIVDSYIHQDQRIVDDQARAELMRQGSPMGGLLGRGSVPSSSQVASKMSKDITLTVVELESVPELMQSINDLSFALQTADQKEVARARNYAQSFTSVFGQQVPASYIDLGSFVQLLKQTDAGVNAEADKVLAAIQQAVVAEKHGTGKPGATGISIYFPNSQLYQSPMAGPQSYTIIANRFARYSTWDDFLTFHYTGKKFDAAAQQATLPEPGASVKAPGAGEIKLTPIQLSDTVASPGKPVVLSTDISGSNLGYAFIFAGYHDLQSNSIFIADTDYLDSGQTREVNGIYYPVWPEGEFTLEFEWEPLMFAVSNGTDSVTALLTPMDFGATSEEATYAVDGIYTFASGEALTARLYFSDGLLRQVFTFTGNSTAGAPREVYPQTGDSFTVLEQWLDLDAQGKVIQQATEVGETLIFSDQMFSYKEQDAAVGEYIVGLIAEDLDGKRTNMYTTVNVE</sequence>
<feature type="region of interest" description="Disordered" evidence="1">
    <location>
        <begin position="1"/>
        <end position="61"/>
    </location>
</feature>
<protein>
    <submittedName>
        <fullName evidence="2">Clostripain family protease</fullName>
    </submittedName>
</protein>
<keyword evidence="3" id="KW-1185">Reference proteome</keyword>
<dbReference type="RefSeq" id="WP_015324153.1">
    <property type="nucleotide sequence ID" value="NC_019977.1"/>
</dbReference>
<dbReference type="PANTHER" id="PTHR37835">
    <property type="entry name" value="ALPHA-CLOSTRIPAIN"/>
    <property type="match status" value="1"/>
</dbReference>
<dbReference type="GO" id="GO:0006508">
    <property type="term" value="P:proteolysis"/>
    <property type="evidence" value="ECO:0007669"/>
    <property type="project" value="UniProtKB-KW"/>
</dbReference>
<dbReference type="Pfam" id="PF03415">
    <property type="entry name" value="Peptidase_C11"/>
    <property type="match status" value="1"/>
</dbReference>
<dbReference type="PANTHER" id="PTHR37835:SF1">
    <property type="entry name" value="ALPHA-CLOSTRIPAIN"/>
    <property type="match status" value="1"/>
</dbReference>
<keyword evidence="2" id="KW-0645">Protease</keyword>
<feature type="compositionally biased region" description="Basic residues" evidence="1">
    <location>
        <begin position="11"/>
        <end position="20"/>
    </location>
</feature>
<evidence type="ECO:0000313" key="3">
    <source>
        <dbReference type="Proteomes" id="UP000010866"/>
    </source>
</evidence>
<reference evidence="3" key="1">
    <citation type="submission" date="2012-02" db="EMBL/GenBank/DDBJ databases">
        <title>Complete sequence of chromosome of Methanomethylovorans hollandica DSM 15978.</title>
        <authorList>
            <person name="Lucas S."/>
            <person name="Copeland A."/>
            <person name="Lapidus A."/>
            <person name="Glavina del Rio T."/>
            <person name="Dalin E."/>
            <person name="Tice H."/>
            <person name="Bruce D."/>
            <person name="Goodwin L."/>
            <person name="Pitluck S."/>
            <person name="Peters L."/>
            <person name="Mikhailova N."/>
            <person name="Held B."/>
            <person name="Kyrpides N."/>
            <person name="Mavromatis K."/>
            <person name="Ivanova N."/>
            <person name="Brettin T."/>
            <person name="Detter J.C."/>
            <person name="Han C."/>
            <person name="Larimer F."/>
            <person name="Land M."/>
            <person name="Hauser L."/>
            <person name="Markowitz V."/>
            <person name="Cheng J.-F."/>
            <person name="Hugenholtz P."/>
            <person name="Woyke T."/>
            <person name="Wu D."/>
            <person name="Spring S."/>
            <person name="Schroeder M."/>
            <person name="Brambilla E."/>
            <person name="Klenk H.-P."/>
            <person name="Eisen J.A."/>
        </authorList>
    </citation>
    <scope>NUCLEOTIDE SEQUENCE [LARGE SCALE GENOMIC DNA]</scope>
    <source>
        <strain evidence="3">DSM 15978 / NBRC 107637 / DMS1</strain>
    </source>
</reference>
<dbReference type="KEGG" id="mhz:Metho_0735"/>
<proteinExistence type="predicted"/>
<evidence type="ECO:0000313" key="2">
    <source>
        <dbReference type="EMBL" id="AGB48985.1"/>
    </source>
</evidence>
<dbReference type="Gene3D" id="3.40.50.11970">
    <property type="match status" value="1"/>
</dbReference>
<dbReference type="HOGENOM" id="CLU_379793_0_0_2"/>
<feature type="compositionally biased region" description="Basic and acidic residues" evidence="1">
    <location>
        <begin position="25"/>
        <end position="41"/>
    </location>
</feature>
<organism evidence="2 3">
    <name type="scientific">Methanomethylovorans hollandica (strain DSM 15978 / NBRC 107637 / DMS1)</name>
    <dbReference type="NCBI Taxonomy" id="867904"/>
    <lineage>
        <taxon>Archaea</taxon>
        <taxon>Methanobacteriati</taxon>
        <taxon>Methanobacteriota</taxon>
        <taxon>Stenosarchaea group</taxon>
        <taxon>Methanomicrobia</taxon>
        <taxon>Methanosarcinales</taxon>
        <taxon>Methanosarcinaceae</taxon>
        <taxon>Methanomethylovorans</taxon>
    </lineage>
</organism>
<evidence type="ECO:0000256" key="1">
    <source>
        <dbReference type="SAM" id="MobiDB-lite"/>
    </source>
</evidence>
<feature type="compositionally biased region" description="Low complexity" evidence="1">
    <location>
        <begin position="43"/>
        <end position="52"/>
    </location>
</feature>
<keyword evidence="2" id="KW-0378">Hydrolase</keyword>
<accession>L0KWB5</accession>
<name>L0KWB5_METHD</name>
<dbReference type="GeneID" id="14407948"/>
<dbReference type="STRING" id="867904.Metho_0735"/>
<dbReference type="Proteomes" id="UP000010866">
    <property type="component" value="Chromosome"/>
</dbReference>
<dbReference type="GO" id="GO:0008233">
    <property type="term" value="F:peptidase activity"/>
    <property type="evidence" value="ECO:0007669"/>
    <property type="project" value="UniProtKB-KW"/>
</dbReference>